<dbReference type="Pfam" id="PF00168">
    <property type="entry name" value="C2"/>
    <property type="match status" value="2"/>
</dbReference>
<dbReference type="PANTHER" id="PTHR45999:SF4">
    <property type="entry name" value="UNC-13-4A, ISOFORM B"/>
    <property type="match status" value="1"/>
</dbReference>
<dbReference type="GO" id="GO:0099503">
    <property type="term" value="C:secretory vesicle"/>
    <property type="evidence" value="ECO:0007669"/>
    <property type="project" value="TreeGrafter"/>
</dbReference>
<keyword evidence="2" id="KW-0268">Exocytosis</keyword>
<protein>
    <submittedName>
        <fullName evidence="6">C2 domain-containing protein</fullName>
    </submittedName>
</protein>
<evidence type="ECO:0000256" key="3">
    <source>
        <dbReference type="SAM" id="MobiDB-lite"/>
    </source>
</evidence>
<evidence type="ECO:0000259" key="4">
    <source>
        <dbReference type="PROSITE" id="PS50004"/>
    </source>
</evidence>
<sequence>MSEWKRKTSSSSATSVGRIQTWARGQINRAAGYIRQVSRDFAASFDEEEENAGRVRERREIVQASDEHFFERLTVGDDVDLSAILPSKYIEANNAELLIDTKKPIKNSITSSKQLTERFGQFSLRPPSKDVEQQKKHMNDLYLETVYTILHRIGKKESSVSVGSVGGVSGDEQLLQYAKSAFQIDEKTHKALVEKALSEKPPILLLNVLLLEARDLIAKDIDGFSDPFVMLGVIPSSSKGGDDEQHEATNATGGSQVSQFLINFIPMWQTSNHDSPEEEQNNNSSGKPPQHRRVLQRLSGSFRRKAFPGASRREKLEAAFEQTGDGIPARIIKASSVQRKTLNPKWNEKFQFVVGDCTDRFHLDIWL</sequence>
<comment type="similarity">
    <text evidence="1">Belongs to the unc-13 family.</text>
</comment>
<feature type="domain" description="C2" evidence="4">
    <location>
        <begin position="187"/>
        <end position="367"/>
    </location>
</feature>
<dbReference type="Proteomes" id="UP000887561">
    <property type="component" value="Unplaced"/>
</dbReference>
<dbReference type="PANTHER" id="PTHR45999">
    <property type="entry name" value="UNC-13-4A, ISOFORM B"/>
    <property type="match status" value="1"/>
</dbReference>
<reference evidence="6" key="1">
    <citation type="submission" date="2022-11" db="UniProtKB">
        <authorList>
            <consortium name="WormBaseParasite"/>
        </authorList>
    </citation>
    <scope>IDENTIFICATION</scope>
</reference>
<accession>A0A915LRW9</accession>
<dbReference type="GO" id="GO:0006887">
    <property type="term" value="P:exocytosis"/>
    <property type="evidence" value="ECO:0007669"/>
    <property type="project" value="UniProtKB-KW"/>
</dbReference>
<organism evidence="5 6">
    <name type="scientific">Meloidogyne javanica</name>
    <name type="common">Root-knot nematode worm</name>
    <dbReference type="NCBI Taxonomy" id="6303"/>
    <lineage>
        <taxon>Eukaryota</taxon>
        <taxon>Metazoa</taxon>
        <taxon>Ecdysozoa</taxon>
        <taxon>Nematoda</taxon>
        <taxon>Chromadorea</taxon>
        <taxon>Rhabditida</taxon>
        <taxon>Tylenchina</taxon>
        <taxon>Tylenchomorpha</taxon>
        <taxon>Tylenchoidea</taxon>
        <taxon>Meloidogynidae</taxon>
        <taxon>Meloidogyninae</taxon>
        <taxon>Meloidogyne</taxon>
        <taxon>Meloidogyne incognita group</taxon>
    </lineage>
</organism>
<dbReference type="SUPFAM" id="SSF49562">
    <property type="entry name" value="C2 domain (Calcium/lipid-binding domain, CaLB)"/>
    <property type="match status" value="1"/>
</dbReference>
<keyword evidence="5" id="KW-1185">Reference proteome</keyword>
<dbReference type="InterPro" id="IPR052095">
    <property type="entry name" value="UNC-13_domain"/>
</dbReference>
<proteinExistence type="inferred from homology"/>
<dbReference type="AlphaFoldDB" id="A0A915LRW9"/>
<name>A0A915LRW9_MELJA</name>
<evidence type="ECO:0000256" key="2">
    <source>
        <dbReference type="ARBA" id="ARBA00022483"/>
    </source>
</evidence>
<feature type="region of interest" description="Disordered" evidence="3">
    <location>
        <begin position="271"/>
        <end position="292"/>
    </location>
</feature>
<dbReference type="InterPro" id="IPR000008">
    <property type="entry name" value="C2_dom"/>
</dbReference>
<dbReference type="InterPro" id="IPR035892">
    <property type="entry name" value="C2_domain_sf"/>
</dbReference>
<evidence type="ECO:0000256" key="1">
    <source>
        <dbReference type="ARBA" id="ARBA00005823"/>
    </source>
</evidence>
<dbReference type="WBParaSite" id="scaffold15078_cov217.g17746">
    <property type="protein sequence ID" value="scaffold15078_cov217.g17746"/>
    <property type="gene ID" value="scaffold15078_cov217.g17746"/>
</dbReference>
<dbReference type="PROSITE" id="PS50004">
    <property type="entry name" value="C2"/>
    <property type="match status" value="1"/>
</dbReference>
<evidence type="ECO:0000313" key="6">
    <source>
        <dbReference type="WBParaSite" id="scaffold15078_cov217.g17746"/>
    </source>
</evidence>
<evidence type="ECO:0000313" key="5">
    <source>
        <dbReference type="Proteomes" id="UP000887561"/>
    </source>
</evidence>
<dbReference type="Gene3D" id="2.60.40.150">
    <property type="entry name" value="C2 domain"/>
    <property type="match status" value="1"/>
</dbReference>